<comment type="caution">
    <text evidence="1">The sequence shown here is derived from an EMBL/GenBank/DDBJ whole genome shotgun (WGS) entry which is preliminary data.</text>
</comment>
<reference evidence="1 2" key="1">
    <citation type="submission" date="2020-09" db="EMBL/GenBank/DDBJ databases">
        <title>De no assembly of potato wild relative species, Solanum commersonii.</title>
        <authorList>
            <person name="Cho K."/>
        </authorList>
    </citation>
    <scope>NUCLEOTIDE SEQUENCE [LARGE SCALE GENOMIC DNA]</scope>
    <source>
        <strain evidence="1">LZ3.2</strain>
        <tissue evidence="1">Leaf</tissue>
    </source>
</reference>
<proteinExistence type="predicted"/>
<feature type="non-terminal residue" evidence="1">
    <location>
        <position position="1"/>
    </location>
</feature>
<dbReference type="OrthoDB" id="1732437at2759"/>
<name>A0A9J5XE35_SOLCO</name>
<dbReference type="Proteomes" id="UP000824120">
    <property type="component" value="Chromosome 9"/>
</dbReference>
<evidence type="ECO:0000313" key="1">
    <source>
        <dbReference type="EMBL" id="KAG5585476.1"/>
    </source>
</evidence>
<keyword evidence="2" id="KW-1185">Reference proteome</keyword>
<dbReference type="EMBL" id="JACXVP010000009">
    <property type="protein sequence ID" value="KAG5585476.1"/>
    <property type="molecule type" value="Genomic_DNA"/>
</dbReference>
<gene>
    <name evidence="1" type="ORF">H5410_045910</name>
</gene>
<sequence length="91" mass="10611">GYHACKLIKGKASCILLMKSTCEKKISYMENTVPIYGREIENVINSVLHALPIYMMSLFPIPTSAIKSLDRMRRKFMRQGYNEKKRFHLVE</sequence>
<accession>A0A9J5XE35</accession>
<organism evidence="1 2">
    <name type="scientific">Solanum commersonii</name>
    <name type="common">Commerson's wild potato</name>
    <name type="synonym">Commerson's nightshade</name>
    <dbReference type="NCBI Taxonomy" id="4109"/>
    <lineage>
        <taxon>Eukaryota</taxon>
        <taxon>Viridiplantae</taxon>
        <taxon>Streptophyta</taxon>
        <taxon>Embryophyta</taxon>
        <taxon>Tracheophyta</taxon>
        <taxon>Spermatophyta</taxon>
        <taxon>Magnoliopsida</taxon>
        <taxon>eudicotyledons</taxon>
        <taxon>Gunneridae</taxon>
        <taxon>Pentapetalae</taxon>
        <taxon>asterids</taxon>
        <taxon>lamiids</taxon>
        <taxon>Solanales</taxon>
        <taxon>Solanaceae</taxon>
        <taxon>Solanoideae</taxon>
        <taxon>Solaneae</taxon>
        <taxon>Solanum</taxon>
    </lineage>
</organism>
<evidence type="ECO:0000313" key="2">
    <source>
        <dbReference type="Proteomes" id="UP000824120"/>
    </source>
</evidence>
<dbReference type="AlphaFoldDB" id="A0A9J5XE35"/>
<protein>
    <submittedName>
        <fullName evidence="1">Uncharacterized protein</fullName>
    </submittedName>
</protein>